<feature type="region of interest" description="Disordered" evidence="1">
    <location>
        <begin position="91"/>
        <end position="257"/>
    </location>
</feature>
<feature type="compositionally biased region" description="Polar residues" evidence="1">
    <location>
        <begin position="291"/>
        <end position="300"/>
    </location>
</feature>
<evidence type="ECO:0000256" key="1">
    <source>
        <dbReference type="SAM" id="MobiDB-lite"/>
    </source>
</evidence>
<feature type="compositionally biased region" description="Basic and acidic residues" evidence="1">
    <location>
        <begin position="155"/>
        <end position="166"/>
    </location>
</feature>
<dbReference type="OrthoDB" id="5865411at2759"/>
<dbReference type="EMBL" id="JOJR01000665">
    <property type="protein sequence ID" value="RCN35423.1"/>
    <property type="molecule type" value="Genomic_DNA"/>
</dbReference>
<gene>
    <name evidence="2" type="ORF">ANCCAN_18718</name>
</gene>
<feature type="compositionally biased region" description="Polar residues" evidence="1">
    <location>
        <begin position="198"/>
        <end position="210"/>
    </location>
</feature>
<feature type="compositionally biased region" description="Basic residues" evidence="1">
    <location>
        <begin position="123"/>
        <end position="132"/>
    </location>
</feature>
<accession>A0A368FTD3</accession>
<keyword evidence="3" id="KW-1185">Reference proteome</keyword>
<dbReference type="Proteomes" id="UP000252519">
    <property type="component" value="Unassembled WGS sequence"/>
</dbReference>
<proteinExistence type="predicted"/>
<feature type="compositionally biased region" description="Basic and acidic residues" evidence="1">
    <location>
        <begin position="133"/>
        <end position="145"/>
    </location>
</feature>
<reference evidence="2 3" key="1">
    <citation type="submission" date="2014-10" db="EMBL/GenBank/DDBJ databases">
        <title>Draft genome of the hookworm Ancylostoma caninum.</title>
        <authorList>
            <person name="Mitreva M."/>
        </authorList>
    </citation>
    <scope>NUCLEOTIDE SEQUENCE [LARGE SCALE GENOMIC DNA]</scope>
    <source>
        <strain evidence="2 3">Baltimore</strain>
    </source>
</reference>
<name>A0A368FTD3_ANCCA</name>
<dbReference type="AlphaFoldDB" id="A0A368FTD3"/>
<organism evidence="2 3">
    <name type="scientific">Ancylostoma caninum</name>
    <name type="common">Dog hookworm</name>
    <dbReference type="NCBI Taxonomy" id="29170"/>
    <lineage>
        <taxon>Eukaryota</taxon>
        <taxon>Metazoa</taxon>
        <taxon>Ecdysozoa</taxon>
        <taxon>Nematoda</taxon>
        <taxon>Chromadorea</taxon>
        <taxon>Rhabditida</taxon>
        <taxon>Rhabditina</taxon>
        <taxon>Rhabditomorpha</taxon>
        <taxon>Strongyloidea</taxon>
        <taxon>Ancylostomatidae</taxon>
        <taxon>Ancylostomatinae</taxon>
        <taxon>Ancylostoma</taxon>
    </lineage>
</organism>
<evidence type="ECO:0000313" key="2">
    <source>
        <dbReference type="EMBL" id="RCN35423.1"/>
    </source>
</evidence>
<comment type="caution">
    <text evidence="2">The sequence shown here is derived from an EMBL/GenBank/DDBJ whole genome shotgun (WGS) entry which is preliminary data.</text>
</comment>
<evidence type="ECO:0000313" key="3">
    <source>
        <dbReference type="Proteomes" id="UP000252519"/>
    </source>
</evidence>
<feature type="compositionally biased region" description="Basic residues" evidence="1">
    <location>
        <begin position="167"/>
        <end position="178"/>
    </location>
</feature>
<feature type="compositionally biased region" description="Polar residues" evidence="1">
    <location>
        <begin position="218"/>
        <end position="243"/>
    </location>
</feature>
<feature type="region of interest" description="Disordered" evidence="1">
    <location>
        <begin position="270"/>
        <end position="320"/>
    </location>
</feature>
<feature type="compositionally biased region" description="Low complexity" evidence="1">
    <location>
        <begin position="272"/>
        <end position="290"/>
    </location>
</feature>
<sequence length="464" mass="50240">MKPKIEEQSEQSSSWKISVMERINEILVVLDTAASAGENVADALTMVMEIRQLSKAGSKESQEQVSTKMKELEQMVIALKKATAERIRNMLKEDSLPPPVSESKPQLAKAASAVAQTSQPTSARKRGRPRSIRCRDDDDYVEKRRSMPVGVVTDDAVKDPNDDLVSRVKRGQRNRRPARTFTPGWELSPSPPPPKSRGTPTAKASSTAEQKPTPLVSKVQTADSLSPDSGRPSSNESSDNATTAVEKPSMNAVPRADNPALEKPTAISHSVPATPTMSAPATPAYATTTPLSSITHTNNLSTPTTSAPTRRRVLDPPPIPQLNEQSVMALLKERVQLGDVRLTLLNLLNNENTPQYHFIPLMVEIAEKAIAALDKKDLIVYAMHKDPTNQIAALANAMGISPTPFTSMLQNATGITTLNTNSLVADAAGARDQLATPYSLAPATSYDSLQYQGFTERDISSYLL</sequence>
<protein>
    <submittedName>
        <fullName evidence="2">Uncharacterized protein</fullName>
    </submittedName>
</protein>